<dbReference type="EMBL" id="JAOWRF010000036">
    <property type="protein sequence ID" value="MCV3212422.1"/>
    <property type="molecule type" value="Genomic_DNA"/>
</dbReference>
<sequence>MRSALRPWRKLKNTTSDPSGYSQHYYYGVPQKRQKAIWVGSKLGEPLGGVSFCRVKVANPEGEVTAPTQSDKN</sequence>
<dbReference type="RefSeq" id="WP_263743931.1">
    <property type="nucleotide sequence ID" value="NZ_JAOWRF010000036.1"/>
</dbReference>
<protein>
    <submittedName>
        <fullName evidence="2">Uncharacterized protein</fullName>
    </submittedName>
</protein>
<name>A0ABT3ATI3_9CYAN</name>
<reference evidence="2 3" key="1">
    <citation type="submission" date="2022-10" db="EMBL/GenBank/DDBJ databases">
        <title>Identification of biosynthetic pathway for the production of the potent trypsin inhibitor radiosumin.</title>
        <authorList>
            <person name="Fewer D.P."/>
            <person name="Delbaje E."/>
            <person name="Ouyang X."/>
            <person name="Agostino P.D."/>
            <person name="Wahlsten M."/>
            <person name="Jokela J."/>
            <person name="Permi P."/>
            <person name="Haapaniemi E."/>
            <person name="Koistinen H."/>
        </authorList>
    </citation>
    <scope>NUCLEOTIDE SEQUENCE [LARGE SCALE GENOMIC DNA]</scope>
    <source>
        <strain evidence="2 3">NIES-515</strain>
    </source>
</reference>
<feature type="region of interest" description="Disordered" evidence="1">
    <location>
        <begin position="1"/>
        <end position="23"/>
    </location>
</feature>
<keyword evidence="3" id="KW-1185">Reference proteome</keyword>
<organism evidence="2 3">
    <name type="scientific">Plectonema radiosum NIES-515</name>
    <dbReference type="NCBI Taxonomy" id="2986073"/>
    <lineage>
        <taxon>Bacteria</taxon>
        <taxon>Bacillati</taxon>
        <taxon>Cyanobacteriota</taxon>
        <taxon>Cyanophyceae</taxon>
        <taxon>Oscillatoriophycideae</taxon>
        <taxon>Oscillatoriales</taxon>
        <taxon>Microcoleaceae</taxon>
        <taxon>Plectonema</taxon>
    </lineage>
</organism>
<accession>A0ABT3ATI3</accession>
<dbReference type="Proteomes" id="UP001526143">
    <property type="component" value="Unassembled WGS sequence"/>
</dbReference>
<gene>
    <name evidence="2" type="ORF">OGM63_02560</name>
</gene>
<evidence type="ECO:0000313" key="2">
    <source>
        <dbReference type="EMBL" id="MCV3212422.1"/>
    </source>
</evidence>
<evidence type="ECO:0000313" key="3">
    <source>
        <dbReference type="Proteomes" id="UP001526143"/>
    </source>
</evidence>
<comment type="caution">
    <text evidence="2">The sequence shown here is derived from an EMBL/GenBank/DDBJ whole genome shotgun (WGS) entry which is preliminary data.</text>
</comment>
<proteinExistence type="predicted"/>
<evidence type="ECO:0000256" key="1">
    <source>
        <dbReference type="SAM" id="MobiDB-lite"/>
    </source>
</evidence>
<feature type="compositionally biased region" description="Polar residues" evidence="1">
    <location>
        <begin position="13"/>
        <end position="22"/>
    </location>
</feature>